<evidence type="ECO:0000259" key="6">
    <source>
        <dbReference type="Pfam" id="PF04542"/>
    </source>
</evidence>
<dbReference type="EMBL" id="VYKL01000009">
    <property type="protein sequence ID" value="KAA9029131.1"/>
    <property type="molecule type" value="Genomic_DNA"/>
</dbReference>
<dbReference type="GO" id="GO:0003677">
    <property type="term" value="F:DNA binding"/>
    <property type="evidence" value="ECO:0007669"/>
    <property type="project" value="UniProtKB-KW"/>
</dbReference>
<dbReference type="Proteomes" id="UP000326671">
    <property type="component" value="Unassembled WGS sequence"/>
</dbReference>
<evidence type="ECO:0000313" key="9">
    <source>
        <dbReference type="Proteomes" id="UP000326671"/>
    </source>
</evidence>
<dbReference type="RefSeq" id="WP_150438596.1">
    <property type="nucleotide sequence ID" value="NZ_VYKL01000009.1"/>
</dbReference>
<evidence type="ECO:0000256" key="1">
    <source>
        <dbReference type="ARBA" id="ARBA00010641"/>
    </source>
</evidence>
<dbReference type="GO" id="GO:0016987">
    <property type="term" value="F:sigma factor activity"/>
    <property type="evidence" value="ECO:0007669"/>
    <property type="project" value="UniProtKB-KW"/>
</dbReference>
<gene>
    <name evidence="8" type="ORF">F4V44_03455</name>
</gene>
<dbReference type="InterPro" id="IPR013325">
    <property type="entry name" value="RNA_pol_sigma_r2"/>
</dbReference>
<evidence type="ECO:0000259" key="7">
    <source>
        <dbReference type="Pfam" id="PF08281"/>
    </source>
</evidence>
<dbReference type="InterPro" id="IPR013249">
    <property type="entry name" value="RNA_pol_sigma70_r4_t2"/>
</dbReference>
<feature type="domain" description="RNA polymerase sigma-70 region 2" evidence="6">
    <location>
        <begin position="24"/>
        <end position="94"/>
    </location>
</feature>
<comment type="caution">
    <text evidence="8">The sequence shown here is derived from an EMBL/GenBank/DDBJ whole genome shotgun (WGS) entry which is preliminary data.</text>
</comment>
<dbReference type="OrthoDB" id="2678696at2"/>
<dbReference type="SUPFAM" id="SSF88659">
    <property type="entry name" value="Sigma3 and sigma4 domains of RNA polymerase sigma factors"/>
    <property type="match status" value="1"/>
</dbReference>
<evidence type="ECO:0000256" key="4">
    <source>
        <dbReference type="ARBA" id="ARBA00023125"/>
    </source>
</evidence>
<dbReference type="Pfam" id="PF08281">
    <property type="entry name" value="Sigma70_r4_2"/>
    <property type="match status" value="1"/>
</dbReference>
<dbReference type="GO" id="GO:0006352">
    <property type="term" value="P:DNA-templated transcription initiation"/>
    <property type="evidence" value="ECO:0007669"/>
    <property type="project" value="InterPro"/>
</dbReference>
<dbReference type="Gene3D" id="1.10.1740.10">
    <property type="match status" value="1"/>
</dbReference>
<sequence>MKSNENNFIQRLQRQKEDALEFIVDKYLPLIKGITYKVLSPLENDGIIEECINDIFLSIWNHSKKFHGDSADFKKWICAIAKFKAIDYYRKASKKVEFTSNDMDLNAEKSAEDELIMIEDKAELIKLINLLEPVDRDIFIMKFFLGLKTEDISKKLGLTNSAIDNRIYRGRKKLNNKAANLNLGGSIL</sequence>
<reference evidence="8 9" key="1">
    <citation type="submission" date="2019-09" db="EMBL/GenBank/DDBJ databases">
        <title>Whole genome sequences of isolates from the Mars Exploration Rovers.</title>
        <authorList>
            <person name="Seuylemezian A."/>
            <person name="Vaishampayan P."/>
        </authorList>
    </citation>
    <scope>NUCLEOTIDE SEQUENCE [LARGE SCALE GENOMIC DNA]</scope>
    <source>
        <strain evidence="8 9">MER_TA_151</strain>
    </source>
</reference>
<dbReference type="InterPro" id="IPR039425">
    <property type="entry name" value="RNA_pol_sigma-70-like"/>
</dbReference>
<keyword evidence="2" id="KW-0805">Transcription regulation</keyword>
<feature type="domain" description="RNA polymerase sigma factor 70 region 4 type 2" evidence="7">
    <location>
        <begin position="123"/>
        <end position="174"/>
    </location>
</feature>
<evidence type="ECO:0000256" key="2">
    <source>
        <dbReference type="ARBA" id="ARBA00023015"/>
    </source>
</evidence>
<dbReference type="PANTHER" id="PTHR43133">
    <property type="entry name" value="RNA POLYMERASE ECF-TYPE SIGMA FACTO"/>
    <property type="match status" value="1"/>
</dbReference>
<evidence type="ECO:0000256" key="3">
    <source>
        <dbReference type="ARBA" id="ARBA00023082"/>
    </source>
</evidence>
<keyword evidence="3" id="KW-0731">Sigma factor</keyword>
<dbReference type="InterPro" id="IPR007627">
    <property type="entry name" value="RNA_pol_sigma70_r2"/>
</dbReference>
<evidence type="ECO:0000256" key="5">
    <source>
        <dbReference type="ARBA" id="ARBA00023163"/>
    </source>
</evidence>
<accession>A0A5J5I166</accession>
<dbReference type="InterPro" id="IPR036388">
    <property type="entry name" value="WH-like_DNA-bd_sf"/>
</dbReference>
<keyword evidence="5" id="KW-0804">Transcription</keyword>
<dbReference type="CDD" id="cd06171">
    <property type="entry name" value="Sigma70_r4"/>
    <property type="match status" value="1"/>
</dbReference>
<dbReference type="SUPFAM" id="SSF88946">
    <property type="entry name" value="Sigma2 domain of RNA polymerase sigma factors"/>
    <property type="match status" value="1"/>
</dbReference>
<keyword evidence="4" id="KW-0238">DNA-binding</keyword>
<name>A0A5J5I166_9BACI</name>
<protein>
    <submittedName>
        <fullName evidence="8">Sigma-70 family RNA polymerase sigma factor</fullName>
    </submittedName>
</protein>
<proteinExistence type="inferred from homology"/>
<dbReference type="NCBIfam" id="TIGR02937">
    <property type="entry name" value="sigma70-ECF"/>
    <property type="match status" value="1"/>
</dbReference>
<dbReference type="InterPro" id="IPR014284">
    <property type="entry name" value="RNA_pol_sigma-70_dom"/>
</dbReference>
<dbReference type="InterPro" id="IPR013324">
    <property type="entry name" value="RNA_pol_sigma_r3/r4-like"/>
</dbReference>
<dbReference type="Gene3D" id="1.10.10.10">
    <property type="entry name" value="Winged helix-like DNA-binding domain superfamily/Winged helix DNA-binding domain"/>
    <property type="match status" value="1"/>
</dbReference>
<organism evidence="8 9">
    <name type="scientific">Niallia endozanthoxylica</name>
    <dbReference type="NCBI Taxonomy" id="2036016"/>
    <lineage>
        <taxon>Bacteria</taxon>
        <taxon>Bacillati</taxon>
        <taxon>Bacillota</taxon>
        <taxon>Bacilli</taxon>
        <taxon>Bacillales</taxon>
        <taxon>Bacillaceae</taxon>
        <taxon>Niallia</taxon>
    </lineage>
</organism>
<evidence type="ECO:0000313" key="8">
    <source>
        <dbReference type="EMBL" id="KAA9029131.1"/>
    </source>
</evidence>
<comment type="similarity">
    <text evidence="1">Belongs to the sigma-70 factor family. ECF subfamily.</text>
</comment>
<keyword evidence="9" id="KW-1185">Reference proteome</keyword>
<dbReference type="AlphaFoldDB" id="A0A5J5I166"/>
<dbReference type="Pfam" id="PF04542">
    <property type="entry name" value="Sigma70_r2"/>
    <property type="match status" value="1"/>
</dbReference>
<dbReference type="PANTHER" id="PTHR43133:SF8">
    <property type="entry name" value="RNA POLYMERASE SIGMA FACTOR HI_1459-RELATED"/>
    <property type="match status" value="1"/>
</dbReference>